<dbReference type="Proteomes" id="UP000676917">
    <property type="component" value="Unassembled WGS sequence"/>
</dbReference>
<keyword evidence="2" id="KW-1185">Reference proteome</keyword>
<sequence>MMLVAVQPPLFLLLFVNPSYRMGFFSIVNTIYISRLSPLTRRHIDKTGKEEII</sequence>
<protein>
    <submittedName>
        <fullName evidence="1">Uncharacterized protein</fullName>
    </submittedName>
</protein>
<comment type="caution">
    <text evidence="1">The sequence shown here is derived from an EMBL/GenBank/DDBJ whole genome shotgun (WGS) entry which is preliminary data.</text>
</comment>
<accession>A0A920C7C9</accession>
<gene>
    <name evidence="1" type="ORF">J43TS3_11730</name>
</gene>
<organism evidence="1 2">
    <name type="scientific">Ornithinibacillus bavariensis</name>
    <dbReference type="NCBI Taxonomy" id="545502"/>
    <lineage>
        <taxon>Bacteria</taxon>
        <taxon>Bacillati</taxon>
        <taxon>Bacillota</taxon>
        <taxon>Bacilli</taxon>
        <taxon>Bacillales</taxon>
        <taxon>Bacillaceae</taxon>
        <taxon>Ornithinibacillus</taxon>
    </lineage>
</organism>
<evidence type="ECO:0000313" key="2">
    <source>
        <dbReference type="Proteomes" id="UP000676917"/>
    </source>
</evidence>
<dbReference type="EMBL" id="BORP01000002">
    <property type="protein sequence ID" value="GIO26562.1"/>
    <property type="molecule type" value="Genomic_DNA"/>
</dbReference>
<dbReference type="AlphaFoldDB" id="A0A920C7C9"/>
<proteinExistence type="predicted"/>
<evidence type="ECO:0000313" key="1">
    <source>
        <dbReference type="EMBL" id="GIO26562.1"/>
    </source>
</evidence>
<reference evidence="1" key="1">
    <citation type="submission" date="2021-03" db="EMBL/GenBank/DDBJ databases">
        <title>Antimicrobial resistance genes in bacteria isolated from Japanese honey, and their potential for conferring macrolide and lincosamide resistance in the American foulbrood pathogen Paenibacillus larvae.</title>
        <authorList>
            <person name="Okamoto M."/>
            <person name="Kumagai M."/>
            <person name="Kanamori H."/>
            <person name="Takamatsu D."/>
        </authorList>
    </citation>
    <scope>NUCLEOTIDE SEQUENCE</scope>
    <source>
        <strain evidence="1">J43TS3</strain>
    </source>
</reference>
<name>A0A920C7C9_9BACI</name>